<reference evidence="1 2" key="1">
    <citation type="journal article" date="2020" name="IScience">
        <title>Genome Sequencing of the Endangered Kingdonia uniflora (Circaeasteraceae, Ranunculales) Reveals Potential Mechanisms of Evolutionary Specialization.</title>
        <authorList>
            <person name="Sun Y."/>
            <person name="Deng T."/>
            <person name="Zhang A."/>
            <person name="Moore M.J."/>
            <person name="Landis J.B."/>
            <person name="Lin N."/>
            <person name="Zhang H."/>
            <person name="Zhang X."/>
            <person name="Huang J."/>
            <person name="Zhang X."/>
            <person name="Sun H."/>
            <person name="Wang H."/>
        </authorList>
    </citation>
    <scope>NUCLEOTIDE SEQUENCE [LARGE SCALE GENOMIC DNA]</scope>
    <source>
        <strain evidence="1">TB1705</strain>
        <tissue evidence="1">Leaf</tissue>
    </source>
</reference>
<comment type="caution">
    <text evidence="1">The sequence shown here is derived from an EMBL/GenBank/DDBJ whole genome shotgun (WGS) entry which is preliminary data.</text>
</comment>
<protein>
    <submittedName>
        <fullName evidence="1">Uncharacterized protein</fullName>
    </submittedName>
</protein>
<dbReference type="AlphaFoldDB" id="A0A7J7MNT1"/>
<name>A0A7J7MNT1_9MAGN</name>
<dbReference type="EMBL" id="JACGCM010001326">
    <property type="protein sequence ID" value="KAF6156546.1"/>
    <property type="molecule type" value="Genomic_DNA"/>
</dbReference>
<keyword evidence="2" id="KW-1185">Reference proteome</keyword>
<evidence type="ECO:0000313" key="2">
    <source>
        <dbReference type="Proteomes" id="UP000541444"/>
    </source>
</evidence>
<accession>A0A7J7MNT1</accession>
<gene>
    <name evidence="1" type="ORF">GIB67_000011</name>
</gene>
<organism evidence="1 2">
    <name type="scientific">Kingdonia uniflora</name>
    <dbReference type="NCBI Taxonomy" id="39325"/>
    <lineage>
        <taxon>Eukaryota</taxon>
        <taxon>Viridiplantae</taxon>
        <taxon>Streptophyta</taxon>
        <taxon>Embryophyta</taxon>
        <taxon>Tracheophyta</taxon>
        <taxon>Spermatophyta</taxon>
        <taxon>Magnoliopsida</taxon>
        <taxon>Ranunculales</taxon>
        <taxon>Circaeasteraceae</taxon>
        <taxon>Kingdonia</taxon>
    </lineage>
</organism>
<dbReference type="OrthoDB" id="567788at2759"/>
<sequence>MEKRFSSPSVICHSFVLDADVELIESRVITTRVWQVQMPELSPRQRRGIEKSSSEKRHWEVLLRE</sequence>
<dbReference type="Proteomes" id="UP000541444">
    <property type="component" value="Unassembled WGS sequence"/>
</dbReference>
<proteinExistence type="predicted"/>
<evidence type="ECO:0000313" key="1">
    <source>
        <dbReference type="EMBL" id="KAF6156546.1"/>
    </source>
</evidence>